<evidence type="ECO:0000313" key="3">
    <source>
        <dbReference type="Proteomes" id="UP000247569"/>
    </source>
</evidence>
<keyword evidence="3" id="KW-1185">Reference proteome</keyword>
<protein>
    <submittedName>
        <fullName evidence="2">Uncharacterized protein</fullName>
    </submittedName>
</protein>
<comment type="caution">
    <text evidence="2">The sequence shown here is derived from an EMBL/GenBank/DDBJ whole genome shotgun (WGS) entry which is preliminary data.</text>
</comment>
<evidence type="ECO:0000313" key="2">
    <source>
        <dbReference type="EMBL" id="PXX69003.1"/>
    </source>
</evidence>
<dbReference type="EMBL" id="QJKF01000002">
    <property type="protein sequence ID" value="PXX69003.1"/>
    <property type="molecule type" value="Genomic_DNA"/>
</dbReference>
<gene>
    <name evidence="2" type="ORF">DFR70_102689</name>
</gene>
<dbReference type="Proteomes" id="UP000247569">
    <property type="component" value="Unassembled WGS sequence"/>
</dbReference>
<dbReference type="AlphaFoldDB" id="A0A318K7T8"/>
<feature type="compositionally biased region" description="Polar residues" evidence="1">
    <location>
        <begin position="62"/>
        <end position="71"/>
    </location>
</feature>
<dbReference type="RefSeq" id="WP_110293432.1">
    <property type="nucleotide sequence ID" value="NZ_QJKF01000002.1"/>
</dbReference>
<accession>A0A318K7T8</accession>
<organism evidence="2 3">
    <name type="scientific">Nocardia tenerifensis</name>
    <dbReference type="NCBI Taxonomy" id="228006"/>
    <lineage>
        <taxon>Bacteria</taxon>
        <taxon>Bacillati</taxon>
        <taxon>Actinomycetota</taxon>
        <taxon>Actinomycetes</taxon>
        <taxon>Mycobacteriales</taxon>
        <taxon>Nocardiaceae</taxon>
        <taxon>Nocardia</taxon>
    </lineage>
</organism>
<reference evidence="2 3" key="1">
    <citation type="submission" date="2018-05" db="EMBL/GenBank/DDBJ databases">
        <title>Genomic Encyclopedia of Type Strains, Phase IV (KMG-IV): sequencing the most valuable type-strain genomes for metagenomic binning, comparative biology and taxonomic classification.</title>
        <authorList>
            <person name="Goeker M."/>
        </authorList>
    </citation>
    <scope>NUCLEOTIDE SEQUENCE [LARGE SCALE GENOMIC DNA]</scope>
    <source>
        <strain evidence="2 3">DSM 44704</strain>
    </source>
</reference>
<dbReference type="OrthoDB" id="4775331at2"/>
<feature type="compositionally biased region" description="Low complexity" evidence="1">
    <location>
        <begin position="40"/>
        <end position="49"/>
    </location>
</feature>
<dbReference type="InterPro" id="IPR045596">
    <property type="entry name" value="DUF6459"/>
</dbReference>
<sequence length="174" mass="18559">MHSRRPSLSPAPRCEPPLERDRVRPDASPPRAALPCRRIPSQSGSAQRAAQRRARPDGPPASSGNDGETGSAATRFAESALRLVLEVLDGRRPAAQLRKLAAPQVLAAIETLARSAPPGRGLGPAHLKKLGIELSGPNTAEIYGSYQRGNRVFALAACVVLHRAGWQLTAFRVL</sequence>
<proteinExistence type="predicted"/>
<feature type="region of interest" description="Disordered" evidence="1">
    <location>
        <begin position="1"/>
        <end position="71"/>
    </location>
</feature>
<feature type="compositionally biased region" description="Basic and acidic residues" evidence="1">
    <location>
        <begin position="16"/>
        <end position="25"/>
    </location>
</feature>
<name>A0A318K7T8_9NOCA</name>
<evidence type="ECO:0000256" key="1">
    <source>
        <dbReference type="SAM" id="MobiDB-lite"/>
    </source>
</evidence>
<dbReference type="Pfam" id="PF20060">
    <property type="entry name" value="DUF6459"/>
    <property type="match status" value="1"/>
</dbReference>